<reference evidence="2" key="1">
    <citation type="submission" date="2021-02" db="EMBL/GenBank/DDBJ databases">
        <title>Comparative genomics reveals that relaxation of natural selection precedes convergent phenotypic evolution of cavefish.</title>
        <authorList>
            <person name="Peng Z."/>
        </authorList>
    </citation>
    <scope>NUCLEOTIDE SEQUENCE</scope>
    <source>
        <tissue evidence="2">Muscle</tissue>
    </source>
</reference>
<keyword evidence="3" id="KW-1185">Reference proteome</keyword>
<dbReference type="EMBL" id="JAFHDT010000012">
    <property type="protein sequence ID" value="KAI7802615.1"/>
    <property type="molecule type" value="Genomic_DNA"/>
</dbReference>
<evidence type="ECO:0000313" key="3">
    <source>
        <dbReference type="Proteomes" id="UP001059041"/>
    </source>
</evidence>
<dbReference type="Proteomes" id="UP001059041">
    <property type="component" value="Linkage Group LG12"/>
</dbReference>
<protein>
    <submittedName>
        <fullName evidence="2">Uncharacterized protein</fullName>
    </submittedName>
</protein>
<gene>
    <name evidence="2" type="ORF">IRJ41_015484</name>
</gene>
<evidence type="ECO:0000256" key="1">
    <source>
        <dbReference type="SAM" id="MobiDB-lite"/>
    </source>
</evidence>
<organism evidence="2 3">
    <name type="scientific">Triplophysa rosa</name>
    <name type="common">Cave loach</name>
    <dbReference type="NCBI Taxonomy" id="992332"/>
    <lineage>
        <taxon>Eukaryota</taxon>
        <taxon>Metazoa</taxon>
        <taxon>Chordata</taxon>
        <taxon>Craniata</taxon>
        <taxon>Vertebrata</taxon>
        <taxon>Euteleostomi</taxon>
        <taxon>Actinopterygii</taxon>
        <taxon>Neopterygii</taxon>
        <taxon>Teleostei</taxon>
        <taxon>Ostariophysi</taxon>
        <taxon>Cypriniformes</taxon>
        <taxon>Nemacheilidae</taxon>
        <taxon>Triplophysa</taxon>
    </lineage>
</organism>
<sequence>QKNKFTESFPFLVSRSPTAYPDHTDISKQRSRSRRFPATRILPHVTKHTTTTTTASLHTGRNKQYRLC</sequence>
<evidence type="ECO:0000313" key="2">
    <source>
        <dbReference type="EMBL" id="KAI7802615.1"/>
    </source>
</evidence>
<feature type="region of interest" description="Disordered" evidence="1">
    <location>
        <begin position="49"/>
        <end position="68"/>
    </location>
</feature>
<feature type="non-terminal residue" evidence="2">
    <location>
        <position position="1"/>
    </location>
</feature>
<comment type="caution">
    <text evidence="2">The sequence shown here is derived from an EMBL/GenBank/DDBJ whole genome shotgun (WGS) entry which is preliminary data.</text>
</comment>
<proteinExistence type="predicted"/>
<name>A0A9W7TP47_TRIRA</name>
<dbReference type="AlphaFoldDB" id="A0A9W7TP47"/>
<accession>A0A9W7TP47</accession>